<evidence type="ECO:0000313" key="2">
    <source>
        <dbReference type="Proteomes" id="UP000192393"/>
    </source>
</evidence>
<organism evidence="1 2">
    <name type="scientific">Moheibacter sediminis</name>
    <dbReference type="NCBI Taxonomy" id="1434700"/>
    <lineage>
        <taxon>Bacteria</taxon>
        <taxon>Pseudomonadati</taxon>
        <taxon>Bacteroidota</taxon>
        <taxon>Flavobacteriia</taxon>
        <taxon>Flavobacteriales</taxon>
        <taxon>Weeksellaceae</taxon>
        <taxon>Moheibacter</taxon>
    </lineage>
</organism>
<dbReference type="Gene3D" id="3.90.1720.10">
    <property type="entry name" value="endopeptidase domain like (from Nostoc punctiforme)"/>
    <property type="match status" value="1"/>
</dbReference>
<dbReference type="Proteomes" id="UP000192393">
    <property type="component" value="Unassembled WGS sequence"/>
</dbReference>
<dbReference type="Pfam" id="PF05708">
    <property type="entry name" value="Peptidase_C92"/>
    <property type="match status" value="1"/>
</dbReference>
<dbReference type="AlphaFoldDB" id="A0A1W2AJ28"/>
<dbReference type="STRING" id="1434700.SAMN06296427_104202"/>
<dbReference type="InterPro" id="IPR024453">
    <property type="entry name" value="Peptidase_C92"/>
</dbReference>
<keyword evidence="2" id="KW-1185">Reference proteome</keyword>
<dbReference type="InterPro" id="IPR038765">
    <property type="entry name" value="Papain-like_cys_pep_sf"/>
</dbReference>
<dbReference type="RefSeq" id="WP_245828489.1">
    <property type="nucleotide sequence ID" value="NZ_FWXS01000004.1"/>
</dbReference>
<proteinExistence type="predicted"/>
<name>A0A1W2AJ28_9FLAO</name>
<evidence type="ECO:0000313" key="1">
    <source>
        <dbReference type="EMBL" id="SMC60522.1"/>
    </source>
</evidence>
<dbReference type="PROSITE" id="PS51257">
    <property type="entry name" value="PROKAR_LIPOPROTEIN"/>
    <property type="match status" value="1"/>
</dbReference>
<protein>
    <submittedName>
        <fullName evidence="1">Permuted papain-like amidase enzyme, YaeF/YiiX, C92 family</fullName>
    </submittedName>
</protein>
<dbReference type="EMBL" id="FWXS01000004">
    <property type="protein sequence ID" value="SMC60522.1"/>
    <property type="molecule type" value="Genomic_DNA"/>
</dbReference>
<sequence length="207" mass="23499">MKFSIILSILSVIFSCQTAQISLRNGDLLFVGNSSGNLSKAIDEVTKTEKSTNFSHIALVEKSGNEIWILHAAPENGSERISLDEFKNYAKKDSSEIVIYRIKKEFKPDFENAISQSKTMLGKPYNFTYILSDTAYYCSDFVYNSFEKDSIFEMNPMTFKNPQTNEFHPTWILFYQKQNLEIPEGEPGCNPNGMAASEKLELIGILK</sequence>
<reference evidence="1 2" key="1">
    <citation type="submission" date="2017-04" db="EMBL/GenBank/DDBJ databases">
        <authorList>
            <person name="Afonso C.L."/>
            <person name="Miller P.J."/>
            <person name="Scott M.A."/>
            <person name="Spackman E."/>
            <person name="Goraichik I."/>
            <person name="Dimitrov K.M."/>
            <person name="Suarez D.L."/>
            <person name="Swayne D.E."/>
        </authorList>
    </citation>
    <scope>NUCLEOTIDE SEQUENCE [LARGE SCALE GENOMIC DNA]</scope>
    <source>
        <strain evidence="1 2">CGMCC 1.12708</strain>
    </source>
</reference>
<accession>A0A1W2AJ28</accession>
<dbReference type="SUPFAM" id="SSF54001">
    <property type="entry name" value="Cysteine proteinases"/>
    <property type="match status" value="1"/>
</dbReference>
<gene>
    <name evidence="1" type="ORF">SAMN06296427_104202</name>
</gene>